<dbReference type="AlphaFoldDB" id="A0A179UFG9"/>
<dbReference type="KEGG" id="bgh:BDBG_02212"/>
<dbReference type="GO" id="GO:0006515">
    <property type="term" value="P:protein quality control for misfolded or incompletely synthesized proteins"/>
    <property type="evidence" value="ECO:0007669"/>
    <property type="project" value="TreeGrafter"/>
</dbReference>
<keyword evidence="3" id="KW-1185">Reference proteome</keyword>
<dbReference type="VEuPathDB" id="FungiDB:BDBG_02212"/>
<evidence type="ECO:0000313" key="3">
    <source>
        <dbReference type="Proteomes" id="UP000002038"/>
    </source>
</evidence>
<dbReference type="GO" id="GO:0051787">
    <property type="term" value="F:misfolded protein binding"/>
    <property type="evidence" value="ECO:0007669"/>
    <property type="project" value="TreeGrafter"/>
</dbReference>
<organism evidence="2 3">
    <name type="scientific">Blastomyces gilchristii (strain SLH14081)</name>
    <name type="common">Blastomyces dermatitidis</name>
    <dbReference type="NCBI Taxonomy" id="559298"/>
    <lineage>
        <taxon>Eukaryota</taxon>
        <taxon>Fungi</taxon>
        <taxon>Dikarya</taxon>
        <taxon>Ascomycota</taxon>
        <taxon>Pezizomycotina</taxon>
        <taxon>Eurotiomycetes</taxon>
        <taxon>Eurotiomycetidae</taxon>
        <taxon>Onygenales</taxon>
        <taxon>Ajellomycetaceae</taxon>
        <taxon>Blastomyces</taxon>
    </lineage>
</organism>
<dbReference type="Gene3D" id="1.25.40.10">
    <property type="entry name" value="Tetratricopeptide repeat domain"/>
    <property type="match status" value="1"/>
</dbReference>
<proteinExistence type="predicted"/>
<dbReference type="RefSeq" id="XP_002627541.2">
    <property type="nucleotide sequence ID" value="XM_002627495.2"/>
</dbReference>
<keyword evidence="1" id="KW-0812">Transmembrane</keyword>
<feature type="transmembrane region" description="Helical" evidence="1">
    <location>
        <begin position="118"/>
        <end position="139"/>
    </location>
</feature>
<dbReference type="Proteomes" id="UP000002038">
    <property type="component" value="Unassembled WGS sequence"/>
</dbReference>
<dbReference type="InterPro" id="IPR011990">
    <property type="entry name" value="TPR-like_helical_dom_sf"/>
</dbReference>
<keyword evidence="1" id="KW-1133">Transmembrane helix</keyword>
<keyword evidence="1" id="KW-0472">Membrane</keyword>
<reference evidence="3" key="1">
    <citation type="journal article" date="2015" name="PLoS Genet.">
        <title>The dynamic genome and transcriptome of the human fungal pathogen Blastomyces and close relative Emmonsia.</title>
        <authorList>
            <person name="Munoz J.F."/>
            <person name="Gauthier G.M."/>
            <person name="Desjardins C.A."/>
            <person name="Gallo J.E."/>
            <person name="Holder J."/>
            <person name="Sullivan T.D."/>
            <person name="Marty A.J."/>
            <person name="Carmen J.C."/>
            <person name="Chen Z."/>
            <person name="Ding L."/>
            <person name="Gujja S."/>
            <person name="Magrini V."/>
            <person name="Misas E."/>
            <person name="Mitreva M."/>
            <person name="Priest M."/>
            <person name="Saif S."/>
            <person name="Whiston E.A."/>
            <person name="Young S."/>
            <person name="Zeng Q."/>
            <person name="Goldman W.E."/>
            <person name="Mardis E.R."/>
            <person name="Taylor J.W."/>
            <person name="McEwen J.G."/>
            <person name="Clay O.K."/>
            <person name="Klein B.S."/>
            <person name="Cuomo C.A."/>
        </authorList>
    </citation>
    <scope>NUCLEOTIDE SEQUENCE [LARGE SCALE GENOMIC DNA]</scope>
    <source>
        <strain evidence="3">SLH14081</strain>
    </source>
</reference>
<dbReference type="SMART" id="SM00028">
    <property type="entry name" value="TPR"/>
    <property type="match status" value="2"/>
</dbReference>
<accession>A0A179UFG9</accession>
<sequence length="513" mass="57379">MLHSAYGNTSASSMLNGFKKFVLKIQFTVRSLSAMFRLIPKRISASPPLRQPQTLPSAVRFLSTTPRSHPRPQIAPLPKYRLISNPPIQVRFNSTSRFQKFRQDYKEAWGKIWQTNPIGFPLTLLFVAVNAGLLVYIIYDRVTRVDPYLNRFPPEVAAPLRKALHHSEIRPDPILALQLFREALVVAEHVQMHPFSDEVLGIRIAAAEMLEKNGLIKASIDMLEKTLADCKEWVTNGRRRQMIIDKQRVHNPPVVPVDPEAAEAAKKALEKEGMEAKLRDQVMKKVIGIKIKLADLYSSNSVQDMDKAENSLIGAVNESAGEVRRRRELNLPVSRDDGDDYVNLTEIAASCNDLADLYAKKGKHHLAATLYIQSLGLIKEEEGQSTTCAQVVLLNNISSQMAEEAQRATGKSASIPRSDGSPISKPELLDAAAQWAKKALDVAAHIKPPVRNEDCDQSCLAALYNLGEISEMQKKFAEARGYYEKGRQLASELQFEEGIKVSDDAIRRLNKLK</sequence>
<dbReference type="PANTHER" id="PTHR28142">
    <property type="entry name" value="MITOCHONDRIAL INNER MEMBRANE I-AAA PROTEASE SUPERCOMPLEX SUBUNIT MGR3-RELATED"/>
    <property type="match status" value="1"/>
</dbReference>
<dbReference type="CDD" id="cd24145">
    <property type="entry name" value="Mgr3-like"/>
    <property type="match status" value="1"/>
</dbReference>
<dbReference type="InterPro" id="IPR040201">
    <property type="entry name" value="Mrg3-like"/>
</dbReference>
<dbReference type="InterPro" id="IPR019734">
    <property type="entry name" value="TPR_rpt"/>
</dbReference>
<dbReference type="SUPFAM" id="SSF48452">
    <property type="entry name" value="TPR-like"/>
    <property type="match status" value="1"/>
</dbReference>
<dbReference type="GeneID" id="8506929"/>
<protein>
    <submittedName>
        <fullName evidence="2">TPR domain-containing protein</fullName>
    </submittedName>
</protein>
<name>A0A179UFG9_BLAGS</name>
<dbReference type="OrthoDB" id="10050400at2759"/>
<evidence type="ECO:0000313" key="2">
    <source>
        <dbReference type="EMBL" id="OAT05897.1"/>
    </source>
</evidence>
<gene>
    <name evidence="2" type="ORF">BDBG_02212</name>
</gene>
<dbReference type="EMBL" id="GG657450">
    <property type="protein sequence ID" value="OAT05897.1"/>
    <property type="molecule type" value="Genomic_DNA"/>
</dbReference>
<dbReference type="PANTHER" id="PTHR28142:SF1">
    <property type="entry name" value="MITOCHONDRIAL INNER MEMBRANE I-AAA PROTEASE SUPERCOMPLEX SUBUNIT MGR3-RELATED"/>
    <property type="match status" value="1"/>
</dbReference>
<dbReference type="GO" id="GO:0031942">
    <property type="term" value="C:i-AAA complex"/>
    <property type="evidence" value="ECO:0007669"/>
    <property type="project" value="TreeGrafter"/>
</dbReference>
<evidence type="ECO:0000256" key="1">
    <source>
        <dbReference type="SAM" id="Phobius"/>
    </source>
</evidence>